<keyword evidence="1" id="KW-1133">Transmembrane helix</keyword>
<dbReference type="PANTHER" id="PTHR41324">
    <property type="entry name" value="MEMBRANE PROTEIN-RELATED"/>
    <property type="match status" value="1"/>
</dbReference>
<keyword evidence="1" id="KW-0472">Membrane</keyword>
<evidence type="ECO:0008006" key="4">
    <source>
        <dbReference type="Google" id="ProtNLM"/>
    </source>
</evidence>
<dbReference type="AlphaFoldDB" id="A0A150M9U0"/>
<keyword evidence="1" id="KW-0812">Transmembrane</keyword>
<name>A0A150M9U0_9BACL</name>
<accession>A0A150M9U0</accession>
<sequence length="317" mass="35631">MDVRRENGKLRKTHIITEAAIQLALFAVLFLVSLYVPLLGMIAILFLSLPFMIFTMRHGYAYALLLLVASLIISTLIGSLLSLPVALMFGTAGIVIGGMLAKNKSRYMILLMSALIFLMNIVIDYVISVKFLQMDIIQETLSAFRQSFETAMQIMKGMGQTPTKQLQEQFEQGLELIKYVTPTLFVIAAFLLAYATMAVSIPILKRLKLPVGTWPPFRDFTLPKSLLWCYLLVLVISFIPLEKGTFAYLAVLNVYYLLQLLFIVQGFSFLYYAANKKNVPKGIVIGGTILCLFLPFLLYLIAILGIIDLGFDLRKRI</sequence>
<proteinExistence type="predicted"/>
<feature type="transmembrane region" description="Helical" evidence="1">
    <location>
        <begin position="20"/>
        <end position="47"/>
    </location>
</feature>
<gene>
    <name evidence="2" type="ORF">B4110_3523</name>
</gene>
<dbReference type="EMBL" id="LQYW01000192">
    <property type="protein sequence ID" value="KYD21151.1"/>
    <property type="molecule type" value="Genomic_DNA"/>
</dbReference>
<dbReference type="InterPro" id="IPR018710">
    <property type="entry name" value="DUF2232"/>
</dbReference>
<feature type="transmembrane region" description="Helical" evidence="1">
    <location>
        <begin position="184"/>
        <end position="204"/>
    </location>
</feature>
<reference evidence="2 3" key="1">
    <citation type="submission" date="2016-01" db="EMBL/GenBank/DDBJ databases">
        <title>Draft Genome Sequences of Seven Thermophilic Sporeformers Isolated from Foods.</title>
        <authorList>
            <person name="Berendsen E.M."/>
            <person name="Wells-Bennik M.H."/>
            <person name="Krawcyk A.O."/>
            <person name="De Jong A."/>
            <person name="Holsappel S."/>
            <person name="Eijlander R.T."/>
            <person name="Kuipers O.P."/>
        </authorList>
    </citation>
    <scope>NUCLEOTIDE SEQUENCE [LARGE SCALE GENOMIC DNA]</scope>
    <source>
        <strain evidence="2 3">B4110</strain>
    </source>
</reference>
<feature type="transmembrane region" description="Helical" evidence="1">
    <location>
        <begin position="83"/>
        <end position="101"/>
    </location>
</feature>
<feature type="transmembrane region" description="Helical" evidence="1">
    <location>
        <begin position="59"/>
        <end position="77"/>
    </location>
</feature>
<dbReference type="PANTHER" id="PTHR41324:SF1">
    <property type="entry name" value="DUF2232 DOMAIN-CONTAINING PROTEIN"/>
    <property type="match status" value="1"/>
</dbReference>
<dbReference type="Pfam" id="PF09991">
    <property type="entry name" value="DUF2232"/>
    <property type="match status" value="1"/>
</dbReference>
<feature type="transmembrane region" description="Helical" evidence="1">
    <location>
        <begin position="108"/>
        <end position="127"/>
    </location>
</feature>
<evidence type="ECO:0000256" key="1">
    <source>
        <dbReference type="SAM" id="Phobius"/>
    </source>
</evidence>
<evidence type="ECO:0000313" key="2">
    <source>
        <dbReference type="EMBL" id="KYD21151.1"/>
    </source>
</evidence>
<organism evidence="2 3">
    <name type="scientific">Parageobacillus toebii</name>
    <dbReference type="NCBI Taxonomy" id="153151"/>
    <lineage>
        <taxon>Bacteria</taxon>
        <taxon>Bacillati</taxon>
        <taxon>Bacillota</taxon>
        <taxon>Bacilli</taxon>
        <taxon>Bacillales</taxon>
        <taxon>Anoxybacillaceae</taxon>
        <taxon>Parageobacillus</taxon>
    </lineage>
</organism>
<feature type="transmembrane region" description="Helical" evidence="1">
    <location>
        <begin position="225"/>
        <end position="241"/>
    </location>
</feature>
<feature type="transmembrane region" description="Helical" evidence="1">
    <location>
        <begin position="283"/>
        <end position="307"/>
    </location>
</feature>
<evidence type="ECO:0000313" key="3">
    <source>
        <dbReference type="Proteomes" id="UP000075324"/>
    </source>
</evidence>
<dbReference type="Proteomes" id="UP000075324">
    <property type="component" value="Unassembled WGS sequence"/>
</dbReference>
<feature type="transmembrane region" description="Helical" evidence="1">
    <location>
        <begin position="247"/>
        <end position="271"/>
    </location>
</feature>
<protein>
    <recommendedName>
        <fullName evidence="4">DUF2232 domain-containing protein</fullName>
    </recommendedName>
</protein>
<dbReference type="PATRIC" id="fig|153151.4.peg.2617"/>
<comment type="caution">
    <text evidence="2">The sequence shown here is derived from an EMBL/GenBank/DDBJ whole genome shotgun (WGS) entry which is preliminary data.</text>
</comment>